<dbReference type="AlphaFoldDB" id="A0A8K0JWB2"/>
<keyword evidence="2" id="KW-1133">Transmembrane helix</keyword>
<accession>A0A8K0JWB2</accession>
<evidence type="ECO:0000256" key="1">
    <source>
        <dbReference type="PROSITE-ProRule" id="PRU00206"/>
    </source>
</evidence>
<comment type="caution">
    <text evidence="1">Lacks conserved residue(s) required for the propagation of feature annotation.</text>
</comment>
<gene>
    <name evidence="4" type="ORF">J437_LFUL004428</name>
</gene>
<dbReference type="Proteomes" id="UP000792457">
    <property type="component" value="Unassembled WGS sequence"/>
</dbReference>
<proteinExistence type="predicted"/>
<feature type="domain" description="TNFR-Cys" evidence="3">
    <location>
        <begin position="87"/>
        <end position="128"/>
    </location>
</feature>
<comment type="caution">
    <text evidence="4">The sequence shown here is derived from an EMBL/GenBank/DDBJ whole genome shotgun (WGS) entry which is preliminary data.</text>
</comment>
<dbReference type="InterPro" id="IPR001368">
    <property type="entry name" value="TNFR/NGFR_Cys_rich_reg"/>
</dbReference>
<dbReference type="PROSITE" id="PS00652">
    <property type="entry name" value="TNFR_NGFR_1"/>
    <property type="match status" value="1"/>
</dbReference>
<evidence type="ECO:0000256" key="2">
    <source>
        <dbReference type="SAM" id="Phobius"/>
    </source>
</evidence>
<evidence type="ECO:0000259" key="3">
    <source>
        <dbReference type="PROSITE" id="PS50050"/>
    </source>
</evidence>
<feature type="non-terminal residue" evidence="4">
    <location>
        <position position="1"/>
    </location>
</feature>
<keyword evidence="5" id="KW-1185">Reference proteome</keyword>
<reference evidence="4" key="2">
    <citation type="submission" date="2017-10" db="EMBL/GenBank/DDBJ databases">
        <title>Ladona fulva Genome sequencing and assembly.</title>
        <authorList>
            <person name="Murali S."/>
            <person name="Richards S."/>
            <person name="Bandaranaike D."/>
            <person name="Bellair M."/>
            <person name="Blankenburg K."/>
            <person name="Chao H."/>
            <person name="Dinh H."/>
            <person name="Doddapaneni H."/>
            <person name="Dugan-Rocha S."/>
            <person name="Elkadiri S."/>
            <person name="Gnanaolivu R."/>
            <person name="Hernandez B."/>
            <person name="Skinner E."/>
            <person name="Javaid M."/>
            <person name="Lee S."/>
            <person name="Li M."/>
            <person name="Ming W."/>
            <person name="Munidasa M."/>
            <person name="Muniz J."/>
            <person name="Nguyen L."/>
            <person name="Hughes D."/>
            <person name="Osuji N."/>
            <person name="Pu L.-L."/>
            <person name="Puazo M."/>
            <person name="Qu C."/>
            <person name="Quiroz J."/>
            <person name="Raj R."/>
            <person name="Weissenberger G."/>
            <person name="Xin Y."/>
            <person name="Zou X."/>
            <person name="Han Y."/>
            <person name="Worley K."/>
            <person name="Muzny D."/>
            <person name="Gibbs R."/>
        </authorList>
    </citation>
    <scope>NUCLEOTIDE SEQUENCE</scope>
    <source>
        <strain evidence="4">Sampled in the wild</strain>
    </source>
</reference>
<keyword evidence="2" id="KW-0472">Membrane</keyword>
<feature type="transmembrane region" description="Helical" evidence="2">
    <location>
        <begin position="229"/>
        <end position="254"/>
    </location>
</feature>
<feature type="repeat" description="TNFR-Cys" evidence="1">
    <location>
        <begin position="87"/>
        <end position="128"/>
    </location>
</feature>
<dbReference type="Gene3D" id="2.10.50.10">
    <property type="entry name" value="Tumor Necrosis Factor Receptor, subunit A, domain 2"/>
    <property type="match status" value="1"/>
</dbReference>
<reference evidence="4" key="1">
    <citation type="submission" date="2013-04" db="EMBL/GenBank/DDBJ databases">
        <authorList>
            <person name="Qu J."/>
            <person name="Murali S.C."/>
            <person name="Bandaranaike D."/>
            <person name="Bellair M."/>
            <person name="Blankenburg K."/>
            <person name="Chao H."/>
            <person name="Dinh H."/>
            <person name="Doddapaneni H."/>
            <person name="Downs B."/>
            <person name="Dugan-Rocha S."/>
            <person name="Elkadiri S."/>
            <person name="Gnanaolivu R.D."/>
            <person name="Hernandez B."/>
            <person name="Javaid M."/>
            <person name="Jayaseelan J.C."/>
            <person name="Lee S."/>
            <person name="Li M."/>
            <person name="Ming W."/>
            <person name="Munidasa M."/>
            <person name="Muniz J."/>
            <person name="Nguyen L."/>
            <person name="Ongeri F."/>
            <person name="Osuji N."/>
            <person name="Pu L.-L."/>
            <person name="Puazo M."/>
            <person name="Qu C."/>
            <person name="Quiroz J."/>
            <person name="Raj R."/>
            <person name="Weissenberger G."/>
            <person name="Xin Y."/>
            <person name="Zou X."/>
            <person name="Han Y."/>
            <person name="Richards S."/>
            <person name="Worley K."/>
            <person name="Muzny D."/>
            <person name="Gibbs R."/>
        </authorList>
    </citation>
    <scope>NUCLEOTIDE SEQUENCE</scope>
    <source>
        <strain evidence="4">Sampled in the wild</strain>
    </source>
</reference>
<sequence>MDWNAGRATAMHPPAGGSRASKGYVALPFSFSRFLLDLPRRFIRATATGVMLPTHGSPLQYSAAFPALLLLLLSLSGTHPASSFPAPCVAGETFWDTIRQNCVPCTRCEATEAFLVVVPCQPHKDTKCGNFSSLGIDWSWMRHPHPKPQKRLRAQYQRSWSTPSVQTATTPTQRYGMYRKVQRPRTPLSRGLVPESAARVMETRGTPALVAEKRVVLPSVREEEESWTWQYWLGIGCALMVLISATLFLALLVLKRTRYWFGSSTSSKSRKTERR</sequence>
<dbReference type="OrthoDB" id="6126731at2759"/>
<organism evidence="4 5">
    <name type="scientific">Ladona fulva</name>
    <name type="common">Scarce chaser dragonfly</name>
    <name type="synonym">Libellula fulva</name>
    <dbReference type="NCBI Taxonomy" id="123851"/>
    <lineage>
        <taxon>Eukaryota</taxon>
        <taxon>Metazoa</taxon>
        <taxon>Ecdysozoa</taxon>
        <taxon>Arthropoda</taxon>
        <taxon>Hexapoda</taxon>
        <taxon>Insecta</taxon>
        <taxon>Pterygota</taxon>
        <taxon>Palaeoptera</taxon>
        <taxon>Odonata</taxon>
        <taxon>Epiprocta</taxon>
        <taxon>Anisoptera</taxon>
        <taxon>Libelluloidea</taxon>
        <taxon>Libellulidae</taxon>
        <taxon>Ladona</taxon>
    </lineage>
</organism>
<evidence type="ECO:0000313" key="4">
    <source>
        <dbReference type="EMBL" id="KAG8223554.1"/>
    </source>
</evidence>
<evidence type="ECO:0000313" key="5">
    <source>
        <dbReference type="Proteomes" id="UP000792457"/>
    </source>
</evidence>
<dbReference type="PROSITE" id="PS50050">
    <property type="entry name" value="TNFR_NGFR_2"/>
    <property type="match status" value="1"/>
</dbReference>
<dbReference type="EMBL" id="KZ308165">
    <property type="protein sequence ID" value="KAG8223554.1"/>
    <property type="molecule type" value="Genomic_DNA"/>
</dbReference>
<keyword evidence="2" id="KW-0812">Transmembrane</keyword>
<name>A0A8K0JWB2_LADFU</name>
<protein>
    <recommendedName>
        <fullName evidence="3">TNFR-Cys domain-containing protein</fullName>
    </recommendedName>
</protein>